<feature type="compositionally biased region" description="Basic residues" evidence="1">
    <location>
        <begin position="245"/>
        <end position="255"/>
    </location>
</feature>
<evidence type="ECO:0000313" key="3">
    <source>
        <dbReference type="WBParaSite" id="PDA_v2.g25170.t1"/>
    </source>
</evidence>
<proteinExistence type="predicted"/>
<sequence>MESALSRLSELKTHAEVCFASSKKMINCEKSMKFAKNLENILPEFSALIGKRNSKEYLQYLNSLSEKNCSLQMACEKDWWMGCGPQFLENCQLKKWQNKRAFSGAALINRNRKMKEAAIETGWILPKDRRNPVRCCHLSNSPLPCPSTNILPDLPQDSLAPCHTGLNSAAAHPCHQKQQQPQHQKTTAATPPRPCPASNQPCKPPSFNKPSGNGRPVDWIHQRATARAAQRQAHSHKLFSSAKSLHFKNRRKQQA</sequence>
<dbReference type="AlphaFoldDB" id="A0A914Q1V3"/>
<evidence type="ECO:0000313" key="2">
    <source>
        <dbReference type="Proteomes" id="UP000887578"/>
    </source>
</evidence>
<feature type="region of interest" description="Disordered" evidence="1">
    <location>
        <begin position="171"/>
        <end position="255"/>
    </location>
</feature>
<feature type="compositionally biased region" description="Low complexity" evidence="1">
    <location>
        <begin position="222"/>
        <end position="232"/>
    </location>
</feature>
<feature type="compositionally biased region" description="Low complexity" evidence="1">
    <location>
        <begin position="171"/>
        <end position="190"/>
    </location>
</feature>
<accession>A0A914Q1V3</accession>
<reference evidence="3" key="1">
    <citation type="submission" date="2022-11" db="UniProtKB">
        <authorList>
            <consortium name="WormBaseParasite"/>
        </authorList>
    </citation>
    <scope>IDENTIFICATION</scope>
</reference>
<dbReference type="Proteomes" id="UP000887578">
    <property type="component" value="Unplaced"/>
</dbReference>
<organism evidence="2 3">
    <name type="scientific">Panagrolaimus davidi</name>
    <dbReference type="NCBI Taxonomy" id="227884"/>
    <lineage>
        <taxon>Eukaryota</taxon>
        <taxon>Metazoa</taxon>
        <taxon>Ecdysozoa</taxon>
        <taxon>Nematoda</taxon>
        <taxon>Chromadorea</taxon>
        <taxon>Rhabditida</taxon>
        <taxon>Tylenchina</taxon>
        <taxon>Panagrolaimomorpha</taxon>
        <taxon>Panagrolaimoidea</taxon>
        <taxon>Panagrolaimidae</taxon>
        <taxon>Panagrolaimus</taxon>
    </lineage>
</organism>
<evidence type="ECO:0000256" key="1">
    <source>
        <dbReference type="SAM" id="MobiDB-lite"/>
    </source>
</evidence>
<name>A0A914Q1V3_9BILA</name>
<protein>
    <submittedName>
        <fullName evidence="3">Uncharacterized protein</fullName>
    </submittedName>
</protein>
<dbReference type="WBParaSite" id="PDA_v2.g25170.t1">
    <property type="protein sequence ID" value="PDA_v2.g25170.t1"/>
    <property type="gene ID" value="PDA_v2.g25170"/>
</dbReference>
<keyword evidence="2" id="KW-1185">Reference proteome</keyword>